<feature type="compositionally biased region" description="Low complexity" evidence="1">
    <location>
        <begin position="63"/>
        <end position="94"/>
    </location>
</feature>
<gene>
    <name evidence="2" type="ORF">DERYTH_LOCUS16303</name>
</gene>
<accession>A0A9N9IR23</accession>
<reference evidence="2" key="1">
    <citation type="submission" date="2021-06" db="EMBL/GenBank/DDBJ databases">
        <authorList>
            <person name="Kallberg Y."/>
            <person name="Tangrot J."/>
            <person name="Rosling A."/>
        </authorList>
    </citation>
    <scope>NUCLEOTIDE SEQUENCE</scope>
    <source>
        <strain evidence="2">MA453B</strain>
    </source>
</reference>
<evidence type="ECO:0000313" key="2">
    <source>
        <dbReference type="EMBL" id="CAG8744419.1"/>
    </source>
</evidence>
<dbReference type="OrthoDB" id="2446223at2759"/>
<dbReference type="AlphaFoldDB" id="A0A9N9IR23"/>
<proteinExistence type="predicted"/>
<sequence length="115" mass="13296">MSALSINIFIVGITNQTIKNNDDNISLEFYIKKKVRNKEPSNFWIEAKYSVNNKYLSNKTAQSNDLNSNELNFNELNSNEQSSTSSTNSSAVNNDPQILTYWRPLTQFQTLYNRF</sequence>
<dbReference type="EMBL" id="CAJVPY010014062">
    <property type="protein sequence ID" value="CAG8744419.1"/>
    <property type="molecule type" value="Genomic_DNA"/>
</dbReference>
<name>A0A9N9IR23_9GLOM</name>
<keyword evidence="3" id="KW-1185">Reference proteome</keyword>
<organism evidence="2 3">
    <name type="scientific">Dentiscutata erythropus</name>
    <dbReference type="NCBI Taxonomy" id="1348616"/>
    <lineage>
        <taxon>Eukaryota</taxon>
        <taxon>Fungi</taxon>
        <taxon>Fungi incertae sedis</taxon>
        <taxon>Mucoromycota</taxon>
        <taxon>Glomeromycotina</taxon>
        <taxon>Glomeromycetes</taxon>
        <taxon>Diversisporales</taxon>
        <taxon>Gigasporaceae</taxon>
        <taxon>Dentiscutata</taxon>
    </lineage>
</organism>
<feature type="region of interest" description="Disordered" evidence="1">
    <location>
        <begin position="61"/>
        <end position="94"/>
    </location>
</feature>
<evidence type="ECO:0000256" key="1">
    <source>
        <dbReference type="SAM" id="MobiDB-lite"/>
    </source>
</evidence>
<dbReference type="Proteomes" id="UP000789405">
    <property type="component" value="Unassembled WGS sequence"/>
</dbReference>
<protein>
    <submittedName>
        <fullName evidence="2">26905_t:CDS:1</fullName>
    </submittedName>
</protein>
<evidence type="ECO:0000313" key="3">
    <source>
        <dbReference type="Proteomes" id="UP000789405"/>
    </source>
</evidence>
<comment type="caution">
    <text evidence="2">The sequence shown here is derived from an EMBL/GenBank/DDBJ whole genome shotgun (WGS) entry which is preliminary data.</text>
</comment>